<comment type="similarity">
    <text evidence="1">Belongs to the AB hydrolase superfamily.</text>
</comment>
<evidence type="ECO:0000313" key="4">
    <source>
        <dbReference type="EMBL" id="CTR11057.1"/>
    </source>
</evidence>
<dbReference type="EMBL" id="LCTV02000015">
    <property type="protein sequence ID" value="PRQ70532.1"/>
    <property type="molecule type" value="Genomic_DNA"/>
</dbReference>
<reference evidence="5 7" key="2">
    <citation type="journal article" date="2018" name="Elife">
        <title>Functional genomics of lipid metabolism in the oleaginous yeast Rhodosporidium toruloides.</title>
        <authorList>
            <person name="Coradetti S.T."/>
            <person name="Pinel D."/>
            <person name="Geiselman G."/>
            <person name="Ito M."/>
            <person name="Mondo S."/>
            <person name="Reilly M.C."/>
            <person name="Cheng Y.F."/>
            <person name="Bauer S."/>
            <person name="Grigoriev I."/>
            <person name="Gladden J.M."/>
            <person name="Simmons B.A."/>
            <person name="Brem R."/>
            <person name="Arkin A.P."/>
            <person name="Skerker J.M."/>
        </authorList>
    </citation>
    <scope>NUCLEOTIDE SEQUENCE [LARGE SCALE GENOMIC DNA]</scope>
    <source>
        <strain evidence="5 7">NBRC 0880</strain>
    </source>
</reference>
<keyword evidence="6" id="KW-1185">Reference proteome</keyword>
<protein>
    <submittedName>
        <fullName evidence="5">Alpha/Beta hydrolase fold</fullName>
    </submittedName>
</protein>
<dbReference type="InterPro" id="IPR000073">
    <property type="entry name" value="AB_hydrolase_1"/>
</dbReference>
<dbReference type="OMA" id="LITMHGL"/>
<name>A0A0K3CQS3_RHOTO</name>
<dbReference type="EMBL" id="CWKI01000015">
    <property type="protein sequence ID" value="CTR11057.1"/>
    <property type="molecule type" value="Genomic_DNA"/>
</dbReference>
<dbReference type="GO" id="GO:0016787">
    <property type="term" value="F:hydrolase activity"/>
    <property type="evidence" value="ECO:0007669"/>
    <property type="project" value="UniProtKB-KW"/>
</dbReference>
<dbReference type="Proteomes" id="UP000239560">
    <property type="component" value="Unassembled WGS sequence"/>
</dbReference>
<organism evidence="4 6">
    <name type="scientific">Rhodotorula toruloides</name>
    <name type="common">Yeast</name>
    <name type="synonym">Rhodosporidium toruloides</name>
    <dbReference type="NCBI Taxonomy" id="5286"/>
    <lineage>
        <taxon>Eukaryota</taxon>
        <taxon>Fungi</taxon>
        <taxon>Dikarya</taxon>
        <taxon>Basidiomycota</taxon>
        <taxon>Pucciniomycotina</taxon>
        <taxon>Microbotryomycetes</taxon>
        <taxon>Sporidiobolales</taxon>
        <taxon>Sporidiobolaceae</taxon>
        <taxon>Rhodotorula</taxon>
    </lineage>
</organism>
<dbReference type="SUPFAM" id="SSF53474">
    <property type="entry name" value="alpha/beta-Hydrolases"/>
    <property type="match status" value="1"/>
</dbReference>
<dbReference type="PANTHER" id="PTHR46118:SF4">
    <property type="entry name" value="PROTEIN ABHD11"/>
    <property type="match status" value="1"/>
</dbReference>
<dbReference type="OrthoDB" id="8119704at2759"/>
<gene>
    <name evidence="4" type="primary">FGENESH: predicted gene_15.199</name>
    <name evidence="5" type="ORF">AAT19DRAFT_11281</name>
    <name evidence="4" type="ORF">BN2166_0069180</name>
</gene>
<evidence type="ECO:0000313" key="7">
    <source>
        <dbReference type="Proteomes" id="UP000239560"/>
    </source>
</evidence>
<dbReference type="STRING" id="5286.A0A0K3CQS3"/>
<dbReference type="Gene3D" id="3.40.50.1820">
    <property type="entry name" value="alpha/beta hydrolase"/>
    <property type="match status" value="1"/>
</dbReference>
<feature type="domain" description="AB hydrolase-1" evidence="3">
    <location>
        <begin position="46"/>
        <end position="310"/>
    </location>
</feature>
<dbReference type="Pfam" id="PF00561">
    <property type="entry name" value="Abhydrolase_1"/>
    <property type="match status" value="1"/>
</dbReference>
<keyword evidence="2 5" id="KW-0378">Hydrolase</keyword>
<evidence type="ECO:0000313" key="5">
    <source>
        <dbReference type="EMBL" id="PRQ70532.1"/>
    </source>
</evidence>
<dbReference type="AlphaFoldDB" id="A0A0K3CQS3"/>
<proteinExistence type="inferred from homology"/>
<evidence type="ECO:0000256" key="1">
    <source>
        <dbReference type="ARBA" id="ARBA00008645"/>
    </source>
</evidence>
<dbReference type="PANTHER" id="PTHR46118">
    <property type="entry name" value="PROTEIN ABHD11"/>
    <property type="match status" value="1"/>
</dbReference>
<evidence type="ECO:0000256" key="2">
    <source>
        <dbReference type="ARBA" id="ARBA00022801"/>
    </source>
</evidence>
<dbReference type="InterPro" id="IPR029058">
    <property type="entry name" value="AB_hydrolase_fold"/>
</dbReference>
<dbReference type="Proteomes" id="UP000199069">
    <property type="component" value="Unassembled WGS sequence"/>
</dbReference>
<accession>A0A0K3CQS3</accession>
<reference evidence="4 6" key="1">
    <citation type="submission" date="2015-07" db="EMBL/GenBank/DDBJ databases">
        <authorList>
            <person name="Cajimat M.N.B."/>
            <person name="Milazzo M.L."/>
            <person name="Fulhorst C.F."/>
        </authorList>
    </citation>
    <scope>NUCLEOTIDE SEQUENCE [LARGE SCALE GENOMIC DNA]</scope>
    <source>
        <strain evidence="4">Single colony</strain>
    </source>
</reference>
<evidence type="ECO:0000259" key="3">
    <source>
        <dbReference type="Pfam" id="PF00561"/>
    </source>
</evidence>
<evidence type="ECO:0000313" key="6">
    <source>
        <dbReference type="Proteomes" id="UP000199069"/>
    </source>
</evidence>
<sequence length="323" mass="35781">MLRSALASATGVARYTLARQHRCLATAAHTVRLAFEKQAAPDSSKPPLVVLHGLFGSKQNWRSLAKGLAQRLGRDIFTLDLRNHGHSPHKRECAYDDLASDVKAFIEQEEKLDDCVVVGHSMGGKVAMALALGGCDALSRLVVIDIAPAVGKISPEFQAYLDAMKEIDEARVMSRKEADVILQKTESDLGVRQFLLTNLDRGSPSDPYRFRLPLHYLANAIGEIGNFPYQPGERVFEQPSLFLKGESSPPLAAGRLPSACESITNDELACWTGSRSKYINSRNIPLIKQFFPNSQLETLETGHWVHAEKPKEFIESLDRFLNQ</sequence>